<evidence type="ECO:0000256" key="2">
    <source>
        <dbReference type="RuleBase" id="RU000363"/>
    </source>
</evidence>
<protein>
    <recommendedName>
        <fullName evidence="5">D-beta-hydroxybutyrate dehydrogenase-like protein</fullName>
    </recommendedName>
</protein>
<dbReference type="OrthoDB" id="294295at2759"/>
<dbReference type="PANTHER" id="PTHR43313:SF36">
    <property type="entry name" value="D-BETA-HYDROXYBUTYRATE DEHYDROGENASE, MITOCHONDRIAL"/>
    <property type="match status" value="1"/>
</dbReference>
<evidence type="ECO:0000313" key="3">
    <source>
        <dbReference type="EMBL" id="RWS07046.1"/>
    </source>
</evidence>
<dbReference type="PRINTS" id="PR00081">
    <property type="entry name" value="GDHRDH"/>
</dbReference>
<dbReference type="InterPro" id="IPR036291">
    <property type="entry name" value="NAD(P)-bd_dom_sf"/>
</dbReference>
<proteinExistence type="inferred from homology"/>
<dbReference type="Pfam" id="PF00106">
    <property type="entry name" value="adh_short"/>
    <property type="match status" value="1"/>
</dbReference>
<dbReference type="PROSITE" id="PS00061">
    <property type="entry name" value="ADH_SHORT"/>
    <property type="match status" value="1"/>
</dbReference>
<reference evidence="3 4" key="1">
    <citation type="journal article" date="2018" name="Gigascience">
        <title>Genomes of trombidid mites reveal novel predicted allergens and laterally-transferred genes associated with secondary metabolism.</title>
        <authorList>
            <person name="Dong X."/>
            <person name="Chaisiri K."/>
            <person name="Xia D."/>
            <person name="Armstrong S.D."/>
            <person name="Fang Y."/>
            <person name="Donnelly M.J."/>
            <person name="Kadowaki T."/>
            <person name="McGarry J.W."/>
            <person name="Darby A.C."/>
            <person name="Makepeace B.L."/>
        </authorList>
    </citation>
    <scope>NUCLEOTIDE SEQUENCE [LARGE SCALE GENOMIC DNA]</scope>
    <source>
        <strain evidence="3">UoL-WK</strain>
    </source>
</reference>
<accession>A0A3S3QCF4</accession>
<dbReference type="SUPFAM" id="SSF51735">
    <property type="entry name" value="NAD(P)-binding Rossmann-fold domains"/>
    <property type="match status" value="1"/>
</dbReference>
<evidence type="ECO:0000313" key="4">
    <source>
        <dbReference type="Proteomes" id="UP000285301"/>
    </source>
</evidence>
<dbReference type="EMBL" id="NCKU01003712">
    <property type="protein sequence ID" value="RWS07046.1"/>
    <property type="molecule type" value="Genomic_DNA"/>
</dbReference>
<dbReference type="AlphaFoldDB" id="A0A3S3QCF4"/>
<evidence type="ECO:0000256" key="1">
    <source>
        <dbReference type="ARBA" id="ARBA00023002"/>
    </source>
</evidence>
<sequence>MNVDRLHEAWQLSCFICHFLINKLLSKLNPEKKIVIITGCDSGFGYLTAKLCIKYGFTVFATCLEPEGRGAQNLREEVLDRDKLVVIGADVTKDEDIDKVYEFLQSYIRKNYELWALVNNAGVIRLSPIEWGSFQYQFQDIFDVNVFGVIKMTRKFLPEIRKSRGRVINVSSEASRITFPILGSYCMSKHALAAFSDGLRREMVTFGVKVVSIEPKFYKTNLLSMFEQSLKKCWEDTNNEIKTDYRKRNMNHIYEKFCTKIIPLLTRKNPEEVAEIILHCLTASLVDPMYKCSSLTLNSSSNLLTLIPLEFSDILINFMLYLGTFYK</sequence>
<dbReference type="GO" id="GO:0008202">
    <property type="term" value="P:steroid metabolic process"/>
    <property type="evidence" value="ECO:0007669"/>
    <property type="project" value="TreeGrafter"/>
</dbReference>
<dbReference type="Gene3D" id="3.40.50.720">
    <property type="entry name" value="NAD(P)-binding Rossmann-like Domain"/>
    <property type="match status" value="1"/>
</dbReference>
<dbReference type="PANTHER" id="PTHR43313">
    <property type="entry name" value="SHORT-CHAIN DEHYDROGENASE/REDUCTASE FAMILY 9C"/>
    <property type="match status" value="1"/>
</dbReference>
<keyword evidence="4" id="KW-1185">Reference proteome</keyword>
<organism evidence="3 4">
    <name type="scientific">Dinothrombium tinctorium</name>
    <dbReference type="NCBI Taxonomy" id="1965070"/>
    <lineage>
        <taxon>Eukaryota</taxon>
        <taxon>Metazoa</taxon>
        <taxon>Ecdysozoa</taxon>
        <taxon>Arthropoda</taxon>
        <taxon>Chelicerata</taxon>
        <taxon>Arachnida</taxon>
        <taxon>Acari</taxon>
        <taxon>Acariformes</taxon>
        <taxon>Trombidiformes</taxon>
        <taxon>Prostigmata</taxon>
        <taxon>Anystina</taxon>
        <taxon>Parasitengona</taxon>
        <taxon>Trombidioidea</taxon>
        <taxon>Trombidiidae</taxon>
        <taxon>Dinothrombium</taxon>
    </lineage>
</organism>
<comment type="caution">
    <text evidence="3">The sequence shown here is derived from an EMBL/GenBank/DDBJ whole genome shotgun (WGS) entry which is preliminary data.</text>
</comment>
<keyword evidence="1" id="KW-0560">Oxidoreductase</keyword>
<dbReference type="InterPro" id="IPR002347">
    <property type="entry name" value="SDR_fam"/>
</dbReference>
<dbReference type="InterPro" id="IPR020904">
    <property type="entry name" value="Sc_DH/Rdtase_CS"/>
</dbReference>
<dbReference type="PRINTS" id="PR00080">
    <property type="entry name" value="SDRFAMILY"/>
</dbReference>
<evidence type="ECO:0008006" key="5">
    <source>
        <dbReference type="Google" id="ProtNLM"/>
    </source>
</evidence>
<name>A0A3S3QCF4_9ACAR</name>
<comment type="similarity">
    <text evidence="2">Belongs to the short-chain dehydrogenases/reductases (SDR) family.</text>
</comment>
<dbReference type="STRING" id="1965070.A0A3S3QCF4"/>
<dbReference type="Proteomes" id="UP000285301">
    <property type="component" value="Unassembled WGS sequence"/>
</dbReference>
<dbReference type="GO" id="GO:0016491">
    <property type="term" value="F:oxidoreductase activity"/>
    <property type="evidence" value="ECO:0007669"/>
    <property type="project" value="UniProtKB-KW"/>
</dbReference>
<gene>
    <name evidence="3" type="ORF">B4U79_08794</name>
</gene>